<proteinExistence type="predicted"/>
<dbReference type="WBParaSite" id="EEL_0000248401-mRNA-1">
    <property type="protein sequence ID" value="EEL_0000248401-mRNA-1"/>
    <property type="gene ID" value="EEL_0000248401"/>
</dbReference>
<dbReference type="AlphaFoldDB" id="A0A0R3RLX5"/>
<evidence type="ECO:0000313" key="2">
    <source>
        <dbReference type="WBParaSite" id="EEL_0000248401-mRNA-1"/>
    </source>
</evidence>
<organism evidence="1 2">
    <name type="scientific">Elaeophora elaphi</name>
    <dbReference type="NCBI Taxonomy" id="1147741"/>
    <lineage>
        <taxon>Eukaryota</taxon>
        <taxon>Metazoa</taxon>
        <taxon>Ecdysozoa</taxon>
        <taxon>Nematoda</taxon>
        <taxon>Chromadorea</taxon>
        <taxon>Rhabditida</taxon>
        <taxon>Spirurina</taxon>
        <taxon>Spiruromorpha</taxon>
        <taxon>Filarioidea</taxon>
        <taxon>Onchocercidae</taxon>
        <taxon>Elaeophora</taxon>
    </lineage>
</organism>
<name>A0A0R3RLX5_9BILA</name>
<keyword evidence="1" id="KW-1185">Reference proteome</keyword>
<evidence type="ECO:0000313" key="1">
    <source>
        <dbReference type="Proteomes" id="UP000050640"/>
    </source>
</evidence>
<dbReference type="Proteomes" id="UP000050640">
    <property type="component" value="Unplaced"/>
</dbReference>
<dbReference type="STRING" id="1147741.A0A0R3RLX5"/>
<protein>
    <submittedName>
        <fullName evidence="2">Transcriptional regulator</fullName>
    </submittedName>
</protein>
<sequence>MYILADESDFTNQIIKLITDASIDIEQHIIGNVKEIISREPIICICVAADCEAVKCVIPYLNVSLIFFFVNS</sequence>
<accession>A0A0R3RLX5</accession>
<reference evidence="2" key="1">
    <citation type="submission" date="2017-02" db="UniProtKB">
        <authorList>
            <consortium name="WormBaseParasite"/>
        </authorList>
    </citation>
    <scope>IDENTIFICATION</scope>
</reference>